<evidence type="ECO:0000256" key="2">
    <source>
        <dbReference type="ARBA" id="ARBA00022723"/>
    </source>
</evidence>
<evidence type="ECO:0000256" key="6">
    <source>
        <dbReference type="SAM" id="MobiDB-lite"/>
    </source>
</evidence>
<proteinExistence type="evidence at transcript level"/>
<accession>A9NQJ0</accession>
<evidence type="ECO:0000256" key="5">
    <source>
        <dbReference type="ARBA" id="ARBA00024045"/>
    </source>
</evidence>
<dbReference type="InterPro" id="IPR051863">
    <property type="entry name" value="HIPP"/>
</dbReference>
<keyword evidence="4" id="KW-0636">Prenylation</keyword>
<dbReference type="AlphaFoldDB" id="A9NQJ0"/>
<dbReference type="PROSITE" id="PS50846">
    <property type="entry name" value="HMA_2"/>
    <property type="match status" value="1"/>
</dbReference>
<sequence length="138" mass="15342">MKKIVLKSTMEDERSKRRAMKAVAGIGVDSIAVDIKEEKITVVGEVDPVWLTTKLRKMGFRAELLSVGPAKEEKKSDQGPPKNEKKDAEKKKDEKKAVEPAAAPTVVHYLNPDVYVPYSQGYSYTVVPEEYPSTCTIS</sequence>
<dbReference type="GO" id="GO:0046872">
    <property type="term" value="F:metal ion binding"/>
    <property type="evidence" value="ECO:0007669"/>
    <property type="project" value="UniProtKB-KW"/>
</dbReference>
<feature type="region of interest" description="Disordered" evidence="6">
    <location>
        <begin position="67"/>
        <end position="102"/>
    </location>
</feature>
<evidence type="ECO:0000259" key="7">
    <source>
        <dbReference type="PROSITE" id="PS50846"/>
    </source>
</evidence>
<dbReference type="PANTHER" id="PTHR45811">
    <property type="entry name" value="COPPER TRANSPORT PROTEIN FAMILY-RELATED"/>
    <property type="match status" value="1"/>
</dbReference>
<dbReference type="InterPro" id="IPR006121">
    <property type="entry name" value="HMA_dom"/>
</dbReference>
<dbReference type="SUPFAM" id="SSF55008">
    <property type="entry name" value="HMA, heavy metal-associated domain"/>
    <property type="match status" value="1"/>
</dbReference>
<dbReference type="PANTHER" id="PTHR45811:SF11">
    <property type="entry name" value="METAL-ASSOCIATED DOMAIN, PUTATIVE-RELATED"/>
    <property type="match status" value="1"/>
</dbReference>
<feature type="domain" description="HMA" evidence="7">
    <location>
        <begin position="1"/>
        <end position="63"/>
    </location>
</feature>
<dbReference type="EMBL" id="EF083557">
    <property type="protein sequence ID" value="ABK22901.1"/>
    <property type="molecule type" value="mRNA"/>
</dbReference>
<evidence type="ECO:0000256" key="4">
    <source>
        <dbReference type="ARBA" id="ARBA00023289"/>
    </source>
</evidence>
<keyword evidence="2" id="KW-0479">Metal-binding</keyword>
<dbReference type="InterPro" id="IPR036163">
    <property type="entry name" value="HMA_dom_sf"/>
</dbReference>
<name>A9NQJ0_PICSI</name>
<keyword evidence="3" id="KW-0449">Lipoprotein</keyword>
<dbReference type="Gene3D" id="3.30.70.100">
    <property type="match status" value="1"/>
</dbReference>
<dbReference type="OMA" id="MDPRTHI"/>
<dbReference type="Pfam" id="PF00403">
    <property type="entry name" value="HMA"/>
    <property type="match status" value="1"/>
</dbReference>
<keyword evidence="1" id="KW-0488">Methylation</keyword>
<organism evidence="8">
    <name type="scientific">Picea sitchensis</name>
    <name type="common">Sitka spruce</name>
    <name type="synonym">Pinus sitchensis</name>
    <dbReference type="NCBI Taxonomy" id="3332"/>
    <lineage>
        <taxon>Eukaryota</taxon>
        <taxon>Viridiplantae</taxon>
        <taxon>Streptophyta</taxon>
        <taxon>Embryophyta</taxon>
        <taxon>Tracheophyta</taxon>
        <taxon>Spermatophyta</taxon>
        <taxon>Pinopsida</taxon>
        <taxon>Pinidae</taxon>
        <taxon>Conifers I</taxon>
        <taxon>Pinales</taxon>
        <taxon>Pinaceae</taxon>
        <taxon>Picea</taxon>
    </lineage>
</organism>
<evidence type="ECO:0000313" key="8">
    <source>
        <dbReference type="EMBL" id="ABK22901.1"/>
    </source>
</evidence>
<feature type="compositionally biased region" description="Basic and acidic residues" evidence="6">
    <location>
        <begin position="70"/>
        <end position="98"/>
    </location>
</feature>
<evidence type="ECO:0000256" key="3">
    <source>
        <dbReference type="ARBA" id="ARBA00023288"/>
    </source>
</evidence>
<reference evidence="8" key="1">
    <citation type="journal article" date="2008" name="BMC Genomics">
        <title>A conifer genomics resource of 200,000 spruce (Picea spp.) ESTs and 6,464 high-quality, sequence-finished full-length cDNAs for Sitka spruce (Picea sitchensis).</title>
        <authorList>
            <person name="Ralph S.G."/>
            <person name="Chun H.J."/>
            <person name="Kolosova N."/>
            <person name="Cooper D."/>
            <person name="Oddy C."/>
            <person name="Ritland C.E."/>
            <person name="Kirkpatrick R."/>
            <person name="Moore R."/>
            <person name="Barber S."/>
            <person name="Holt R.A."/>
            <person name="Jones S.J."/>
            <person name="Marra M.A."/>
            <person name="Douglas C.J."/>
            <person name="Ritland K."/>
            <person name="Bohlmann J."/>
        </authorList>
    </citation>
    <scope>NUCLEOTIDE SEQUENCE</scope>
    <source>
        <tissue evidence="8">Green portion of the leader tissue</tissue>
    </source>
</reference>
<comment type="similarity">
    <text evidence="5">Belongs to the HIPP family.</text>
</comment>
<evidence type="ECO:0000256" key="1">
    <source>
        <dbReference type="ARBA" id="ARBA00022481"/>
    </source>
</evidence>
<protein>
    <recommendedName>
        <fullName evidence="7">HMA domain-containing protein</fullName>
    </recommendedName>
</protein>